<comment type="caution">
    <text evidence="1">The sequence shown here is derived from an EMBL/GenBank/DDBJ whole genome shotgun (WGS) entry which is preliminary data.</text>
</comment>
<reference evidence="1 2" key="1">
    <citation type="journal article" date="2013" name="ISME J.">
        <title>A metabolic model for members of the genus Tetrasphaera involved in enhanced biological phosphorus removal.</title>
        <authorList>
            <person name="Kristiansen R."/>
            <person name="Nguyen H.T.T."/>
            <person name="Saunders A.M."/>
            <person name="Nielsen J.L."/>
            <person name="Wimmer R."/>
            <person name="Le V.Q."/>
            <person name="McIlroy S.J."/>
            <person name="Petrovski S."/>
            <person name="Seviour R.J."/>
            <person name="Calteau A."/>
            <person name="Nielsen K.L."/>
            <person name="Nielsen P.H."/>
        </authorList>
    </citation>
    <scope>NUCLEOTIDE SEQUENCE [LARGE SCALE GENOMIC DNA]</scope>
    <source>
        <strain evidence="1 2">Ben 74</strain>
    </source>
</reference>
<dbReference type="Proteomes" id="UP000035720">
    <property type="component" value="Unassembled WGS sequence"/>
</dbReference>
<keyword evidence="2" id="KW-1185">Reference proteome</keyword>
<protein>
    <submittedName>
        <fullName evidence="1">Uncharacterized protein</fullName>
    </submittedName>
</protein>
<dbReference type="EMBL" id="CAJC01000123">
    <property type="protein sequence ID" value="CCI52777.1"/>
    <property type="molecule type" value="Genomic_DNA"/>
</dbReference>
<sequence>MVFRNEMTSKFHSIKQHRCFVIKFTRTVLHNAIWAFGVSKIS</sequence>
<dbReference type="AlphaFoldDB" id="A0A077MD35"/>
<proteinExistence type="predicted"/>
<evidence type="ECO:0000313" key="2">
    <source>
        <dbReference type="Proteomes" id="UP000035720"/>
    </source>
</evidence>
<name>A0A077MD35_9MICO</name>
<gene>
    <name evidence="1" type="ORF">BN13_2090003</name>
</gene>
<organism evidence="1 2">
    <name type="scientific">Nostocoides jenkinsii Ben 74</name>
    <dbReference type="NCBI Taxonomy" id="1193518"/>
    <lineage>
        <taxon>Bacteria</taxon>
        <taxon>Bacillati</taxon>
        <taxon>Actinomycetota</taxon>
        <taxon>Actinomycetes</taxon>
        <taxon>Micrococcales</taxon>
        <taxon>Intrasporangiaceae</taxon>
        <taxon>Nostocoides</taxon>
    </lineage>
</organism>
<accession>A0A077MD35</accession>
<evidence type="ECO:0000313" key="1">
    <source>
        <dbReference type="EMBL" id="CCI52777.1"/>
    </source>
</evidence>